<organism evidence="1 2">
    <name type="scientific">Coffea canephora</name>
    <name type="common">Robusta coffee</name>
    <dbReference type="NCBI Taxonomy" id="49390"/>
    <lineage>
        <taxon>Eukaryota</taxon>
        <taxon>Viridiplantae</taxon>
        <taxon>Streptophyta</taxon>
        <taxon>Embryophyta</taxon>
        <taxon>Tracheophyta</taxon>
        <taxon>Spermatophyta</taxon>
        <taxon>Magnoliopsida</taxon>
        <taxon>eudicotyledons</taxon>
        <taxon>Gunneridae</taxon>
        <taxon>Pentapetalae</taxon>
        <taxon>asterids</taxon>
        <taxon>lamiids</taxon>
        <taxon>Gentianales</taxon>
        <taxon>Rubiaceae</taxon>
        <taxon>Ixoroideae</taxon>
        <taxon>Gardenieae complex</taxon>
        <taxon>Bertiereae - Coffeeae clade</taxon>
        <taxon>Coffeeae</taxon>
        <taxon>Coffea</taxon>
    </lineage>
</organism>
<evidence type="ECO:0000313" key="2">
    <source>
        <dbReference type="Proteomes" id="UP000295252"/>
    </source>
</evidence>
<name>A0A068VHX7_COFCA</name>
<dbReference type="InParanoid" id="A0A068VHX7"/>
<reference evidence="2" key="1">
    <citation type="journal article" date="2014" name="Science">
        <title>The coffee genome provides insight into the convergent evolution of caffeine biosynthesis.</title>
        <authorList>
            <person name="Denoeud F."/>
            <person name="Carretero-Paulet L."/>
            <person name="Dereeper A."/>
            <person name="Droc G."/>
            <person name="Guyot R."/>
            <person name="Pietrella M."/>
            <person name="Zheng C."/>
            <person name="Alberti A."/>
            <person name="Anthony F."/>
            <person name="Aprea G."/>
            <person name="Aury J.M."/>
            <person name="Bento P."/>
            <person name="Bernard M."/>
            <person name="Bocs S."/>
            <person name="Campa C."/>
            <person name="Cenci A."/>
            <person name="Combes M.C."/>
            <person name="Crouzillat D."/>
            <person name="Da Silva C."/>
            <person name="Daddiego L."/>
            <person name="De Bellis F."/>
            <person name="Dussert S."/>
            <person name="Garsmeur O."/>
            <person name="Gayraud T."/>
            <person name="Guignon V."/>
            <person name="Jahn K."/>
            <person name="Jamilloux V."/>
            <person name="Joet T."/>
            <person name="Labadie K."/>
            <person name="Lan T."/>
            <person name="Leclercq J."/>
            <person name="Lepelley M."/>
            <person name="Leroy T."/>
            <person name="Li L.T."/>
            <person name="Librado P."/>
            <person name="Lopez L."/>
            <person name="Munoz A."/>
            <person name="Noel B."/>
            <person name="Pallavicini A."/>
            <person name="Perrotta G."/>
            <person name="Poncet V."/>
            <person name="Pot D."/>
            <person name="Priyono X."/>
            <person name="Rigoreau M."/>
            <person name="Rouard M."/>
            <person name="Rozas J."/>
            <person name="Tranchant-Dubreuil C."/>
            <person name="VanBuren R."/>
            <person name="Zhang Q."/>
            <person name="Andrade A.C."/>
            <person name="Argout X."/>
            <person name="Bertrand B."/>
            <person name="de Kochko A."/>
            <person name="Graziosi G."/>
            <person name="Henry R.J."/>
            <person name="Jayarama X."/>
            <person name="Ming R."/>
            <person name="Nagai C."/>
            <person name="Rounsley S."/>
            <person name="Sankoff D."/>
            <person name="Giuliano G."/>
            <person name="Albert V.A."/>
            <person name="Wincker P."/>
            <person name="Lashermes P."/>
        </authorList>
    </citation>
    <scope>NUCLEOTIDE SEQUENCE [LARGE SCALE GENOMIC DNA]</scope>
    <source>
        <strain evidence="2">cv. DH200-94</strain>
    </source>
</reference>
<dbReference type="Gramene" id="CDP20445">
    <property type="protein sequence ID" value="CDP20445"/>
    <property type="gene ID" value="GSCOC_T00005332001"/>
</dbReference>
<proteinExistence type="predicted"/>
<protein>
    <submittedName>
        <fullName evidence="1">DH200=94 genomic scaffold, scaffold_1208</fullName>
    </submittedName>
</protein>
<evidence type="ECO:0000313" key="1">
    <source>
        <dbReference type="EMBL" id="CDP20445.1"/>
    </source>
</evidence>
<dbReference type="PhylomeDB" id="A0A068VHX7"/>
<accession>A0A068VHX7</accession>
<dbReference type="Proteomes" id="UP000295252">
    <property type="component" value="Unassembled WGS sequence"/>
</dbReference>
<sequence>METPSEGSSKDSMTAVKQVRQQLESRVKALHNAQLHLIASLQNLVLDLVSSCNLSLKAISSFNSRPFSPLPNPNNLNLPNYQPSKLSPRIPTLSQVPNSDANKFLIDDAVGPFSLVRSMVAICLLKRVPFTTIDYSIVLRKLENDQFAMPAE</sequence>
<keyword evidence="2" id="KW-1185">Reference proteome</keyword>
<dbReference type="EMBL" id="HG740292">
    <property type="protein sequence ID" value="CDP20445.1"/>
    <property type="molecule type" value="Genomic_DNA"/>
</dbReference>
<gene>
    <name evidence="1" type="ORF">GSCOC_T00005332001</name>
</gene>
<dbReference type="AlphaFoldDB" id="A0A068VHX7"/>
<dbReference type="STRING" id="49390.A0A068VHX7"/>